<dbReference type="AlphaFoldDB" id="A0A383EWZ5"/>
<reference evidence="1" key="1">
    <citation type="submission" date="2018-05" db="EMBL/GenBank/DDBJ databases">
        <authorList>
            <person name="Lanie J.A."/>
            <person name="Ng W.-L."/>
            <person name="Kazmierczak K.M."/>
            <person name="Andrzejewski T.M."/>
            <person name="Davidsen T.M."/>
            <person name="Wayne K.J."/>
            <person name="Tettelin H."/>
            <person name="Glass J.I."/>
            <person name="Rusch D."/>
            <person name="Podicherti R."/>
            <person name="Tsui H.-C.T."/>
            <person name="Winkler M.E."/>
        </authorList>
    </citation>
    <scope>NUCLEOTIDE SEQUENCE</scope>
</reference>
<protein>
    <recommendedName>
        <fullName evidence="2">ASPIC/UnbV domain-containing protein</fullName>
    </recommendedName>
</protein>
<dbReference type="SUPFAM" id="SSF69318">
    <property type="entry name" value="Integrin alpha N-terminal domain"/>
    <property type="match status" value="1"/>
</dbReference>
<accession>A0A383EWZ5</accession>
<organism evidence="1">
    <name type="scientific">marine metagenome</name>
    <dbReference type="NCBI Taxonomy" id="408172"/>
    <lineage>
        <taxon>unclassified sequences</taxon>
        <taxon>metagenomes</taxon>
        <taxon>ecological metagenomes</taxon>
    </lineage>
</organism>
<name>A0A383EWZ5_9ZZZZ</name>
<dbReference type="InterPro" id="IPR028994">
    <property type="entry name" value="Integrin_alpha_N"/>
</dbReference>
<evidence type="ECO:0000313" key="1">
    <source>
        <dbReference type="EMBL" id="SVE61472.1"/>
    </source>
</evidence>
<gene>
    <name evidence="1" type="ORF">METZ01_LOCUS514326</name>
</gene>
<feature type="non-terminal residue" evidence="1">
    <location>
        <position position="197"/>
    </location>
</feature>
<sequence length="197" mass="21868">MEDMDLLILDGKTGQVKRKANPDQLTGCSAYVNGDLHISNYAHHRLMIANFSGNQYPQDFVVKLGNDIIAFNHQLEILWQYKNKWYQYPKHSAYIPAVGDLDGDGRDEVNGGHFGLDHDGTVIWERYLGDNMDAVLVEDWDGNPDNGKEAILSAGGQVLDASGFSLLELGLEVVPHGQEVRCGNIFPNPTGLDMVIR</sequence>
<dbReference type="EMBL" id="UINC01229673">
    <property type="protein sequence ID" value="SVE61472.1"/>
    <property type="molecule type" value="Genomic_DNA"/>
</dbReference>
<evidence type="ECO:0008006" key="2">
    <source>
        <dbReference type="Google" id="ProtNLM"/>
    </source>
</evidence>
<proteinExistence type="predicted"/>